<name>A0A0F9ATX6_9ZZZZ</name>
<dbReference type="EMBL" id="LAZR01041016">
    <property type="protein sequence ID" value="KKL13049.1"/>
    <property type="molecule type" value="Genomic_DNA"/>
</dbReference>
<gene>
    <name evidence="1" type="ORF">LCGC14_2529640</name>
</gene>
<comment type="caution">
    <text evidence="1">The sequence shown here is derived from an EMBL/GenBank/DDBJ whole genome shotgun (WGS) entry which is preliminary data.</text>
</comment>
<proteinExistence type="predicted"/>
<accession>A0A0F9ATX6</accession>
<organism evidence="1">
    <name type="scientific">marine sediment metagenome</name>
    <dbReference type="NCBI Taxonomy" id="412755"/>
    <lineage>
        <taxon>unclassified sequences</taxon>
        <taxon>metagenomes</taxon>
        <taxon>ecological metagenomes</taxon>
    </lineage>
</organism>
<evidence type="ECO:0000313" key="1">
    <source>
        <dbReference type="EMBL" id="KKL13049.1"/>
    </source>
</evidence>
<feature type="non-terminal residue" evidence="1">
    <location>
        <position position="1"/>
    </location>
</feature>
<sequence length="103" mass="11696">IPLRDGSLVQLLNNDSRTISIRGILVVRNSNFDDLDQLRQEFLSGIGNGPGQFHLISNKGQANSKHIFYKGVPTRINIDRQRNSHFLFYSLDILLADPTEFEV</sequence>
<protein>
    <submittedName>
        <fullName evidence="1">Uncharacterized protein</fullName>
    </submittedName>
</protein>
<dbReference type="AlphaFoldDB" id="A0A0F9ATX6"/>
<reference evidence="1" key="1">
    <citation type="journal article" date="2015" name="Nature">
        <title>Complex archaea that bridge the gap between prokaryotes and eukaryotes.</title>
        <authorList>
            <person name="Spang A."/>
            <person name="Saw J.H."/>
            <person name="Jorgensen S.L."/>
            <person name="Zaremba-Niedzwiedzka K."/>
            <person name="Martijn J."/>
            <person name="Lind A.E."/>
            <person name="van Eijk R."/>
            <person name="Schleper C."/>
            <person name="Guy L."/>
            <person name="Ettema T.J."/>
        </authorList>
    </citation>
    <scope>NUCLEOTIDE SEQUENCE</scope>
</reference>